<evidence type="ECO:0000256" key="1">
    <source>
        <dbReference type="SAM" id="MobiDB-lite"/>
    </source>
</evidence>
<dbReference type="Pfam" id="PF20233">
    <property type="entry name" value="DUF6590"/>
    <property type="match status" value="1"/>
</dbReference>
<proteinExistence type="predicted"/>
<comment type="caution">
    <text evidence="3">The sequence shown here is derived from an EMBL/GenBank/DDBJ whole genome shotgun (WGS) entry which is preliminary data.</text>
</comment>
<reference evidence="3" key="1">
    <citation type="journal article" date="2023" name="Mol. Phylogenet. Evol.">
        <title>Genome-scale phylogeny and comparative genomics of the fungal order Sordariales.</title>
        <authorList>
            <person name="Hensen N."/>
            <person name="Bonometti L."/>
            <person name="Westerberg I."/>
            <person name="Brannstrom I.O."/>
            <person name="Guillou S."/>
            <person name="Cros-Aarteil S."/>
            <person name="Calhoun S."/>
            <person name="Haridas S."/>
            <person name="Kuo A."/>
            <person name="Mondo S."/>
            <person name="Pangilinan J."/>
            <person name="Riley R."/>
            <person name="LaButti K."/>
            <person name="Andreopoulos B."/>
            <person name="Lipzen A."/>
            <person name="Chen C."/>
            <person name="Yan M."/>
            <person name="Daum C."/>
            <person name="Ng V."/>
            <person name="Clum A."/>
            <person name="Steindorff A."/>
            <person name="Ohm R.A."/>
            <person name="Martin F."/>
            <person name="Silar P."/>
            <person name="Natvig D.O."/>
            <person name="Lalanne C."/>
            <person name="Gautier V."/>
            <person name="Ament-Velasquez S.L."/>
            <person name="Kruys A."/>
            <person name="Hutchinson M.I."/>
            <person name="Powell A.J."/>
            <person name="Barry K."/>
            <person name="Miller A.N."/>
            <person name="Grigoriev I.V."/>
            <person name="Debuchy R."/>
            <person name="Gladieux P."/>
            <person name="Hiltunen Thoren M."/>
            <person name="Johannesson H."/>
        </authorList>
    </citation>
    <scope>NUCLEOTIDE SEQUENCE</scope>
    <source>
        <strain evidence="3">PSN293</strain>
    </source>
</reference>
<protein>
    <recommendedName>
        <fullName evidence="2">DUF6590 domain-containing protein</fullName>
    </recommendedName>
</protein>
<feature type="region of interest" description="Disordered" evidence="1">
    <location>
        <begin position="1"/>
        <end position="50"/>
    </location>
</feature>
<dbReference type="InterPro" id="IPR046497">
    <property type="entry name" value="DUF6590"/>
</dbReference>
<evidence type="ECO:0000313" key="4">
    <source>
        <dbReference type="Proteomes" id="UP001301769"/>
    </source>
</evidence>
<evidence type="ECO:0000313" key="3">
    <source>
        <dbReference type="EMBL" id="KAK4206527.1"/>
    </source>
</evidence>
<name>A0AAN7B1L0_9PEZI</name>
<sequence>MNPKTEVSSGIPDNEVRAASPEKQPEEVEEGGTTKKHSRGVSGPQVHPPPKKEYGYQWKWDAEAKDYTQVIGVIFRLFHYLLPSLTSSTISTGFTIVDKPKRFFQVGRIFAVVWFEPGGDNPPGRKADLEWTTECPKYHGEKPIAKYRWFVVVRKRLHHSLCFNITTIGPKGPRKADRGRSQDFVVLHNSNVEPSKPFEVEGITRDPIAVIIEAGEESISPWARLDCGRIYTVEDHLRVMKIGRIHTASLPLLETYFKESVS</sequence>
<keyword evidence="4" id="KW-1185">Reference proteome</keyword>
<organism evidence="3 4">
    <name type="scientific">Rhypophila decipiens</name>
    <dbReference type="NCBI Taxonomy" id="261697"/>
    <lineage>
        <taxon>Eukaryota</taxon>
        <taxon>Fungi</taxon>
        <taxon>Dikarya</taxon>
        <taxon>Ascomycota</taxon>
        <taxon>Pezizomycotina</taxon>
        <taxon>Sordariomycetes</taxon>
        <taxon>Sordariomycetidae</taxon>
        <taxon>Sordariales</taxon>
        <taxon>Naviculisporaceae</taxon>
        <taxon>Rhypophila</taxon>
    </lineage>
</organism>
<gene>
    <name evidence="3" type="ORF">QBC37DRAFT_328863</name>
</gene>
<reference evidence="3" key="2">
    <citation type="submission" date="2023-05" db="EMBL/GenBank/DDBJ databases">
        <authorList>
            <consortium name="Lawrence Berkeley National Laboratory"/>
            <person name="Steindorff A."/>
            <person name="Hensen N."/>
            <person name="Bonometti L."/>
            <person name="Westerberg I."/>
            <person name="Brannstrom I.O."/>
            <person name="Guillou S."/>
            <person name="Cros-Aarteil S."/>
            <person name="Calhoun S."/>
            <person name="Haridas S."/>
            <person name="Kuo A."/>
            <person name="Mondo S."/>
            <person name="Pangilinan J."/>
            <person name="Riley R."/>
            <person name="Labutti K."/>
            <person name="Andreopoulos B."/>
            <person name="Lipzen A."/>
            <person name="Chen C."/>
            <person name="Yanf M."/>
            <person name="Daum C."/>
            <person name="Ng V."/>
            <person name="Clum A."/>
            <person name="Ohm R."/>
            <person name="Martin F."/>
            <person name="Silar P."/>
            <person name="Natvig D."/>
            <person name="Lalanne C."/>
            <person name="Gautier V."/>
            <person name="Ament-Velasquez S.L."/>
            <person name="Kruys A."/>
            <person name="Hutchinson M.I."/>
            <person name="Powell A.J."/>
            <person name="Barry K."/>
            <person name="Miller A.N."/>
            <person name="Grigoriev I.V."/>
            <person name="Debuchy R."/>
            <person name="Gladieux P."/>
            <person name="Thoren M.H."/>
            <person name="Johannesson H."/>
        </authorList>
    </citation>
    <scope>NUCLEOTIDE SEQUENCE</scope>
    <source>
        <strain evidence="3">PSN293</strain>
    </source>
</reference>
<feature type="domain" description="DUF6590" evidence="2">
    <location>
        <begin position="101"/>
        <end position="254"/>
    </location>
</feature>
<accession>A0AAN7B1L0</accession>
<dbReference type="AlphaFoldDB" id="A0AAN7B1L0"/>
<evidence type="ECO:0000259" key="2">
    <source>
        <dbReference type="Pfam" id="PF20233"/>
    </source>
</evidence>
<dbReference type="EMBL" id="MU858392">
    <property type="protein sequence ID" value="KAK4206527.1"/>
    <property type="molecule type" value="Genomic_DNA"/>
</dbReference>
<dbReference type="Proteomes" id="UP001301769">
    <property type="component" value="Unassembled WGS sequence"/>
</dbReference>